<organism evidence="3 4">
    <name type="scientific">Segatella salivae</name>
    <dbReference type="NCBI Taxonomy" id="228604"/>
    <lineage>
        <taxon>Bacteria</taxon>
        <taxon>Pseudomonadati</taxon>
        <taxon>Bacteroidota</taxon>
        <taxon>Bacteroidia</taxon>
        <taxon>Bacteroidales</taxon>
        <taxon>Prevotellaceae</taxon>
        <taxon>Segatella</taxon>
    </lineage>
</organism>
<dbReference type="InterPro" id="IPR014030">
    <property type="entry name" value="Ketoacyl_synth_N"/>
</dbReference>
<evidence type="ECO:0000313" key="4">
    <source>
        <dbReference type="Proteomes" id="UP001196873"/>
    </source>
</evidence>
<name>A0AAW4NJT9_9BACT</name>
<evidence type="ECO:0000256" key="1">
    <source>
        <dbReference type="ARBA" id="ARBA00022679"/>
    </source>
</evidence>
<gene>
    <name evidence="3" type="ORF">KZY68_04645</name>
</gene>
<dbReference type="SUPFAM" id="SSF53901">
    <property type="entry name" value="Thiolase-like"/>
    <property type="match status" value="1"/>
</dbReference>
<proteinExistence type="predicted"/>
<protein>
    <recommendedName>
        <fullName evidence="2">Beta-ketoacyl synthase-like N-terminal domain-containing protein</fullName>
    </recommendedName>
</protein>
<dbReference type="GO" id="GO:0006633">
    <property type="term" value="P:fatty acid biosynthetic process"/>
    <property type="evidence" value="ECO:0007669"/>
    <property type="project" value="TreeGrafter"/>
</dbReference>
<dbReference type="InterPro" id="IPR016039">
    <property type="entry name" value="Thiolase-like"/>
</dbReference>
<dbReference type="InterPro" id="IPR000794">
    <property type="entry name" value="Beta-ketoacyl_synthase"/>
</dbReference>
<keyword evidence="1" id="KW-0808">Transferase</keyword>
<dbReference type="RefSeq" id="WP_007134623.1">
    <property type="nucleotide sequence ID" value="NZ_CABKPN010000001.1"/>
</dbReference>
<comment type="caution">
    <text evidence="3">The sequence shown here is derived from an EMBL/GenBank/DDBJ whole genome shotgun (WGS) entry which is preliminary data.</text>
</comment>
<sequence>MKQNIYITGLGLYTPLGYGKDDTLKKLRQGESGLKVKSLWEGIPPCLIGELPEVSFDQYIDWKEPFRPTPYSQLFILGCLDAIKDAQIAEKDLESTGCIMETCLGPSESVNDYMKELLFKRKGIISPMKFTRTVSNTALGDVSRYFKLKGPSCILLTESSVSYAYDLIKLGMAEIIICSAIDVVTQEVILLKGHDGKLLYNAHDIDKIHEDTNHGFDAWASGCCAVVLESEESLQRRGTKAYARLVSCQERLEVDSVCAPPKIINDYKQFSGNMFYASTLFGLAVASLSVKNGESYHVGEKSHKVKSQEVVVYSKRDGDMSSLFIIDNK</sequence>
<evidence type="ECO:0000259" key="2">
    <source>
        <dbReference type="Pfam" id="PF00109"/>
    </source>
</evidence>
<reference evidence="3" key="1">
    <citation type="submission" date="2021-07" db="EMBL/GenBank/DDBJ databases">
        <title>Genomic diversity and antimicrobial resistance of Prevotella spp. isolated from chronic lung disease airways.</title>
        <authorList>
            <person name="Webb K.A."/>
            <person name="Olagoke O.S."/>
            <person name="Baird T."/>
            <person name="Neill J."/>
            <person name="Pham A."/>
            <person name="Wells T.J."/>
            <person name="Ramsay K.A."/>
            <person name="Bell S.C."/>
            <person name="Sarovich D.S."/>
            <person name="Price E.P."/>
        </authorList>
    </citation>
    <scope>NUCLEOTIDE SEQUENCE</scope>
    <source>
        <strain evidence="3">SCHI0047.S.3</strain>
    </source>
</reference>
<dbReference type="GO" id="GO:0004315">
    <property type="term" value="F:3-oxoacyl-[acyl-carrier-protein] synthase activity"/>
    <property type="evidence" value="ECO:0007669"/>
    <property type="project" value="TreeGrafter"/>
</dbReference>
<dbReference type="Proteomes" id="UP001196873">
    <property type="component" value="Unassembled WGS sequence"/>
</dbReference>
<dbReference type="PANTHER" id="PTHR11712:SF336">
    <property type="entry name" value="3-OXOACYL-[ACYL-CARRIER-PROTEIN] SYNTHASE, MITOCHONDRIAL"/>
    <property type="match status" value="1"/>
</dbReference>
<evidence type="ECO:0000313" key="3">
    <source>
        <dbReference type="EMBL" id="MBW4865313.1"/>
    </source>
</evidence>
<accession>A0AAW4NJT9</accession>
<dbReference type="Pfam" id="PF00109">
    <property type="entry name" value="ketoacyl-synt"/>
    <property type="match status" value="1"/>
</dbReference>
<dbReference type="AlphaFoldDB" id="A0AAW4NJT9"/>
<feature type="domain" description="Beta-ketoacyl synthase-like N-terminal" evidence="2">
    <location>
        <begin position="3"/>
        <end position="232"/>
    </location>
</feature>
<dbReference type="PANTHER" id="PTHR11712">
    <property type="entry name" value="POLYKETIDE SYNTHASE-RELATED"/>
    <property type="match status" value="1"/>
</dbReference>
<dbReference type="EMBL" id="JAHXRF010000006">
    <property type="protein sequence ID" value="MBW4865313.1"/>
    <property type="molecule type" value="Genomic_DNA"/>
</dbReference>
<dbReference type="Gene3D" id="3.40.47.10">
    <property type="match status" value="1"/>
</dbReference>